<dbReference type="Proteomes" id="UP000018895">
    <property type="component" value="Unassembled WGS sequence"/>
</dbReference>
<comment type="caution">
    <text evidence="1">The sequence shown here is derived from an EMBL/GenBank/DDBJ whole genome shotgun (WGS) entry which is preliminary data.</text>
</comment>
<dbReference type="NCBIfam" id="NF047773">
    <property type="entry name" value="phas_rel_Lepto"/>
    <property type="match status" value="1"/>
</dbReference>
<sequence>MRDRLKKGLALGIGLAVASKEQIEKTVEELVKKGELSQQESKEYMNELWKKAEETKGELDAKLQEKIKHVLADLNVATKDEVQVLEQRIRDLEAKLSKQD</sequence>
<dbReference type="STRING" id="1236971.JCM9152_1208"/>
<proteinExistence type="predicted"/>
<reference evidence="1" key="1">
    <citation type="journal article" date="2014" name="Genome Announc.">
        <title>Draft Genome Sequences of Three Alkaliphilic Bacillus Strains, Bacillus wakoensis JCM 9140T, Bacillus akibai JCM 9157T, and Bacillus hemicellulosilyticus JCM 9152T.</title>
        <authorList>
            <person name="Yuki M."/>
            <person name="Oshima K."/>
            <person name="Suda W."/>
            <person name="Oshida Y."/>
            <person name="Kitamura K."/>
            <person name="Iida T."/>
            <person name="Hattori M."/>
            <person name="Ohkuma M."/>
        </authorList>
    </citation>
    <scope>NUCLEOTIDE SEQUENCE [LARGE SCALE GENOMIC DNA]</scope>
    <source>
        <strain evidence="1">JCM 9152</strain>
    </source>
</reference>
<protein>
    <recommendedName>
        <fullName evidence="3">Polyhydroxyalkanoate synthesis regulator phasin</fullName>
    </recommendedName>
</protein>
<dbReference type="EMBL" id="BAUU01000007">
    <property type="protein sequence ID" value="GAE29822.1"/>
    <property type="molecule type" value="Genomic_DNA"/>
</dbReference>
<evidence type="ECO:0000313" key="2">
    <source>
        <dbReference type="Proteomes" id="UP000018895"/>
    </source>
</evidence>
<dbReference type="InterPro" id="IPR008769">
    <property type="entry name" value="PhaF_PhaI"/>
</dbReference>
<dbReference type="AlphaFoldDB" id="W4QCY9"/>
<dbReference type="RefSeq" id="WP_035341810.1">
    <property type="nucleotide sequence ID" value="NZ_BAUU01000007.1"/>
</dbReference>
<name>W4QCY9_9BACI</name>
<dbReference type="OrthoDB" id="191894at2"/>
<keyword evidence="2" id="KW-1185">Reference proteome</keyword>
<dbReference type="PANTHER" id="PTHR38664:SF1">
    <property type="entry name" value="SLR0058 PROTEIN"/>
    <property type="match status" value="1"/>
</dbReference>
<accession>W4QCY9</accession>
<organism evidence="1 2">
    <name type="scientific">Halalkalibacter hemicellulosilyticusJCM 9152</name>
    <dbReference type="NCBI Taxonomy" id="1236971"/>
    <lineage>
        <taxon>Bacteria</taxon>
        <taxon>Bacillati</taxon>
        <taxon>Bacillota</taxon>
        <taxon>Bacilli</taxon>
        <taxon>Bacillales</taxon>
        <taxon>Bacillaceae</taxon>
        <taxon>Halalkalibacter</taxon>
    </lineage>
</organism>
<gene>
    <name evidence="1" type="ORF">JCM9152_1208</name>
</gene>
<evidence type="ECO:0008006" key="3">
    <source>
        <dbReference type="Google" id="ProtNLM"/>
    </source>
</evidence>
<evidence type="ECO:0000313" key="1">
    <source>
        <dbReference type="EMBL" id="GAE29822.1"/>
    </source>
</evidence>
<dbReference type="PANTHER" id="PTHR38664">
    <property type="entry name" value="SLR0058 PROTEIN"/>
    <property type="match status" value="1"/>
</dbReference>